<organism evidence="1 2">
    <name type="scientific">Mycena chlorophos</name>
    <name type="common">Agaric fungus</name>
    <name type="synonym">Agaricus chlorophos</name>
    <dbReference type="NCBI Taxonomy" id="658473"/>
    <lineage>
        <taxon>Eukaryota</taxon>
        <taxon>Fungi</taxon>
        <taxon>Dikarya</taxon>
        <taxon>Basidiomycota</taxon>
        <taxon>Agaricomycotina</taxon>
        <taxon>Agaricomycetes</taxon>
        <taxon>Agaricomycetidae</taxon>
        <taxon>Agaricales</taxon>
        <taxon>Marasmiineae</taxon>
        <taxon>Mycenaceae</taxon>
        <taxon>Mycena</taxon>
    </lineage>
</organism>
<proteinExistence type="predicted"/>
<dbReference type="EMBL" id="DF846595">
    <property type="protein sequence ID" value="GAT50713.1"/>
    <property type="molecule type" value="Genomic_DNA"/>
</dbReference>
<reference evidence="1" key="1">
    <citation type="submission" date="2014-09" db="EMBL/GenBank/DDBJ databases">
        <title>Genome sequence of the luminous mushroom Mycena chlorophos for searching fungal bioluminescence genes.</title>
        <authorList>
            <person name="Tanaka Y."/>
            <person name="Kasuga D."/>
            <person name="Oba Y."/>
            <person name="Hase S."/>
            <person name="Sato K."/>
            <person name="Oba Y."/>
            <person name="Sakakibara Y."/>
        </authorList>
    </citation>
    <scope>NUCLEOTIDE SEQUENCE</scope>
</reference>
<protein>
    <submittedName>
        <fullName evidence="1">Uncharacterized protein</fullName>
    </submittedName>
</protein>
<dbReference type="Proteomes" id="UP000815677">
    <property type="component" value="Unassembled WGS sequence"/>
</dbReference>
<evidence type="ECO:0000313" key="1">
    <source>
        <dbReference type="EMBL" id="GAT50713.1"/>
    </source>
</evidence>
<gene>
    <name evidence="1" type="ORF">MCHLO_07921</name>
</gene>
<sequence>MPVKVGLQLYMSRVDPYLTRAADISIDIDGNVKELEAVQHEFLRRLLGLGPRSVNATLFTETGIQPIRTRRLDLALGRARYTAGISDERILRCAMRDGLDLWLQATPKPSWASNIANALCAQKPSSYGDQRSSDAALQAVVDTSVKCRLLRDRLELGNGTLEQVTRRRRHYLTMVLNPAHRKSLTRLYTSDHALSIEIQRYGDRNHREVPREMRLCRFCQLEVEDELHALLRCDGNEELVDLRMAFVKDVLMLDSSLRDCYQAGDPIQFLQLALASRRAVGRLARFAHEVLAVYATAPL</sequence>
<evidence type="ECO:0000313" key="2">
    <source>
        <dbReference type="Proteomes" id="UP000815677"/>
    </source>
</evidence>
<accession>A0ABQ0LHX8</accession>
<keyword evidence="2" id="KW-1185">Reference proteome</keyword>
<name>A0ABQ0LHX8_MYCCL</name>